<accession>A0A165C213</accession>
<keyword evidence="3" id="KW-1185">Reference proteome</keyword>
<proteinExistence type="predicted"/>
<dbReference type="RefSeq" id="XP_040759799.1">
    <property type="nucleotide sequence ID" value="XM_040911722.1"/>
</dbReference>
<evidence type="ECO:0000256" key="1">
    <source>
        <dbReference type="SAM" id="MobiDB-lite"/>
    </source>
</evidence>
<organism evidence="2 3">
    <name type="scientific">Laetiporus sulphureus 93-53</name>
    <dbReference type="NCBI Taxonomy" id="1314785"/>
    <lineage>
        <taxon>Eukaryota</taxon>
        <taxon>Fungi</taxon>
        <taxon>Dikarya</taxon>
        <taxon>Basidiomycota</taxon>
        <taxon>Agaricomycotina</taxon>
        <taxon>Agaricomycetes</taxon>
        <taxon>Polyporales</taxon>
        <taxon>Laetiporus</taxon>
    </lineage>
</organism>
<protein>
    <submittedName>
        <fullName evidence="2">Uncharacterized protein</fullName>
    </submittedName>
</protein>
<name>A0A165C213_9APHY</name>
<dbReference type="STRING" id="1314785.A0A165C213"/>
<dbReference type="InParanoid" id="A0A165C213"/>
<dbReference type="EMBL" id="KV427656">
    <property type="protein sequence ID" value="KZT02059.1"/>
    <property type="molecule type" value="Genomic_DNA"/>
</dbReference>
<evidence type="ECO:0000313" key="2">
    <source>
        <dbReference type="EMBL" id="KZT02059.1"/>
    </source>
</evidence>
<gene>
    <name evidence="2" type="ORF">LAESUDRAFT_752340</name>
</gene>
<reference evidence="2 3" key="1">
    <citation type="journal article" date="2016" name="Mol. Biol. Evol.">
        <title>Comparative Genomics of Early-Diverging Mushroom-Forming Fungi Provides Insights into the Origins of Lignocellulose Decay Capabilities.</title>
        <authorList>
            <person name="Nagy L.G."/>
            <person name="Riley R."/>
            <person name="Tritt A."/>
            <person name="Adam C."/>
            <person name="Daum C."/>
            <person name="Floudas D."/>
            <person name="Sun H."/>
            <person name="Yadav J.S."/>
            <person name="Pangilinan J."/>
            <person name="Larsson K.H."/>
            <person name="Matsuura K."/>
            <person name="Barry K."/>
            <person name="Labutti K."/>
            <person name="Kuo R."/>
            <person name="Ohm R.A."/>
            <person name="Bhattacharya S.S."/>
            <person name="Shirouzu T."/>
            <person name="Yoshinaga Y."/>
            <person name="Martin F.M."/>
            <person name="Grigoriev I.V."/>
            <person name="Hibbett D.S."/>
        </authorList>
    </citation>
    <scope>NUCLEOTIDE SEQUENCE [LARGE SCALE GENOMIC DNA]</scope>
    <source>
        <strain evidence="2 3">93-53</strain>
    </source>
</reference>
<dbReference type="Proteomes" id="UP000076871">
    <property type="component" value="Unassembled WGS sequence"/>
</dbReference>
<evidence type="ECO:0000313" key="3">
    <source>
        <dbReference type="Proteomes" id="UP000076871"/>
    </source>
</evidence>
<dbReference type="AlphaFoldDB" id="A0A165C213"/>
<feature type="region of interest" description="Disordered" evidence="1">
    <location>
        <begin position="163"/>
        <end position="211"/>
    </location>
</feature>
<dbReference type="OrthoDB" id="5595695at2759"/>
<sequence length="240" mass="26123">MSGPNPVIPNLAASGQQSPCDYEHIRLAGVSVASQMRRLASTHLEPGSVEGITAAEVIDGEVERIKAVRRQIGGAADWIKWVSQTAKSAFIPAIFRLRFSRPLRTAHWNVNGANVASGSGFHTVERGYSMLFDGEDSDHLKVYNGNMPPTMPWPRHSRISGKLPAGLPVGNPEGRRGHRVRRRYGNAQPRRERSGDEAYGAAGGTTGEWGTLSGWERIGSMAWEGKAGAERLDNVESLQE</sequence>
<dbReference type="GeneID" id="63828750"/>